<dbReference type="AlphaFoldDB" id="A0A3M7SCV5"/>
<sequence length="85" mass="9683">MIKNLIVVKIFEQKLKVVYSEFGIANSRHARYVGCRCTTNLLCQLQFVMLNFLNSLFDSVFAQNSVYKALFSLSDSVNSVHGLLF</sequence>
<dbReference type="EMBL" id="REGN01001616">
    <property type="protein sequence ID" value="RNA33569.1"/>
    <property type="molecule type" value="Genomic_DNA"/>
</dbReference>
<evidence type="ECO:0000313" key="1">
    <source>
        <dbReference type="EMBL" id="RNA33569.1"/>
    </source>
</evidence>
<keyword evidence="2" id="KW-1185">Reference proteome</keyword>
<dbReference type="Proteomes" id="UP000276133">
    <property type="component" value="Unassembled WGS sequence"/>
</dbReference>
<name>A0A3M7SCV5_BRAPC</name>
<accession>A0A3M7SCV5</accession>
<gene>
    <name evidence="1" type="ORF">BpHYR1_001918</name>
</gene>
<organism evidence="1 2">
    <name type="scientific">Brachionus plicatilis</name>
    <name type="common">Marine rotifer</name>
    <name type="synonym">Brachionus muelleri</name>
    <dbReference type="NCBI Taxonomy" id="10195"/>
    <lineage>
        <taxon>Eukaryota</taxon>
        <taxon>Metazoa</taxon>
        <taxon>Spiralia</taxon>
        <taxon>Gnathifera</taxon>
        <taxon>Rotifera</taxon>
        <taxon>Eurotatoria</taxon>
        <taxon>Monogononta</taxon>
        <taxon>Pseudotrocha</taxon>
        <taxon>Ploima</taxon>
        <taxon>Brachionidae</taxon>
        <taxon>Brachionus</taxon>
    </lineage>
</organism>
<evidence type="ECO:0000313" key="2">
    <source>
        <dbReference type="Proteomes" id="UP000276133"/>
    </source>
</evidence>
<comment type="caution">
    <text evidence="1">The sequence shown here is derived from an EMBL/GenBank/DDBJ whole genome shotgun (WGS) entry which is preliminary data.</text>
</comment>
<protein>
    <submittedName>
        <fullName evidence="1">Uncharacterized protein</fullName>
    </submittedName>
</protein>
<proteinExistence type="predicted"/>
<reference evidence="1 2" key="1">
    <citation type="journal article" date="2018" name="Sci. Rep.">
        <title>Genomic signatures of local adaptation to the degree of environmental predictability in rotifers.</title>
        <authorList>
            <person name="Franch-Gras L."/>
            <person name="Hahn C."/>
            <person name="Garcia-Roger E.M."/>
            <person name="Carmona M.J."/>
            <person name="Serra M."/>
            <person name="Gomez A."/>
        </authorList>
    </citation>
    <scope>NUCLEOTIDE SEQUENCE [LARGE SCALE GENOMIC DNA]</scope>
    <source>
        <strain evidence="1">HYR1</strain>
    </source>
</reference>